<gene>
    <name evidence="6" type="ORF">G3570_10865</name>
</gene>
<keyword evidence="2" id="KW-0186">Copper</keyword>
<dbReference type="PANTHER" id="PTHR12151:SF8">
    <property type="entry name" value="THIOREDOXIN DOMAIN-CONTAINING PROTEIN"/>
    <property type="match status" value="1"/>
</dbReference>
<keyword evidence="4" id="KW-1133">Transmembrane helix</keyword>
<feature type="transmembrane region" description="Helical" evidence="4">
    <location>
        <begin position="241"/>
        <end position="262"/>
    </location>
</feature>
<proteinExistence type="inferred from homology"/>
<dbReference type="RefSeq" id="WP_165142195.1">
    <property type="nucleotide sequence ID" value="NZ_JAALLT010000003.1"/>
</dbReference>
<name>A0A6M1T329_9BACT</name>
<evidence type="ECO:0000256" key="3">
    <source>
        <dbReference type="PIRSR" id="PIRSR603782-2"/>
    </source>
</evidence>
<dbReference type="PANTHER" id="PTHR12151">
    <property type="entry name" value="ELECTRON TRANSPORT PROTIN SCO1/SENC FAMILY MEMBER"/>
    <property type="match status" value="1"/>
</dbReference>
<keyword evidence="3" id="KW-1015">Disulfide bond</keyword>
<feature type="disulfide bond" description="Redox-active" evidence="3">
    <location>
        <begin position="80"/>
        <end position="84"/>
    </location>
</feature>
<reference evidence="6 7" key="1">
    <citation type="submission" date="2020-02" db="EMBL/GenBank/DDBJ databases">
        <title>Balneolaceae bacterium YR4-1, complete genome.</title>
        <authorList>
            <person name="Li Y."/>
            <person name="Wu S."/>
        </authorList>
    </citation>
    <scope>NUCLEOTIDE SEQUENCE [LARGE SCALE GENOMIC DNA]</scope>
    <source>
        <strain evidence="6 7">YR4-1</strain>
    </source>
</reference>
<dbReference type="AlphaFoldDB" id="A0A6M1T329"/>
<evidence type="ECO:0000256" key="1">
    <source>
        <dbReference type="ARBA" id="ARBA00010996"/>
    </source>
</evidence>
<comment type="caution">
    <text evidence="6">The sequence shown here is derived from an EMBL/GenBank/DDBJ whole genome shotgun (WGS) entry which is preliminary data.</text>
</comment>
<keyword evidence="4" id="KW-0472">Membrane</keyword>
<dbReference type="InterPro" id="IPR036249">
    <property type="entry name" value="Thioredoxin-like_sf"/>
</dbReference>
<dbReference type="GO" id="GO:0046872">
    <property type="term" value="F:metal ion binding"/>
    <property type="evidence" value="ECO:0007669"/>
    <property type="project" value="UniProtKB-KW"/>
</dbReference>
<evidence type="ECO:0000313" key="6">
    <source>
        <dbReference type="EMBL" id="NGP77137.1"/>
    </source>
</evidence>
<dbReference type="InterPro" id="IPR003782">
    <property type="entry name" value="SCO1/SenC"/>
</dbReference>
<dbReference type="EMBL" id="JAALLT010000003">
    <property type="protein sequence ID" value="NGP77137.1"/>
    <property type="molecule type" value="Genomic_DNA"/>
</dbReference>
<sequence length="280" mass="31166">MKSVGLAVFVACMLLHPISAEAQLNKQKPKDVQDVGIEEHLGDKIPLDLMFATSEGDSVTLASLMKGDKPVLLNPVYYECPMLCSMVIEAVYSGVSDLKWTPGDEYNIITFSIDPEEDSKLAASTKDSMITKLGRDNAREGWYFLTGNEKSIRTLTEAIGFKYKKVEEQDQFAHSAAIMFLSPDGTLTRYLYGIEFDEFNLRNALYEAADGEVGSVTERVLLYCYQYDPDSNSYVAVAWRIMQLGGFATALILGIFIGLLWLKEKNSKNDKNIKITNGSS</sequence>
<accession>A0A6M1T329</accession>
<evidence type="ECO:0000313" key="7">
    <source>
        <dbReference type="Proteomes" id="UP000473278"/>
    </source>
</evidence>
<comment type="similarity">
    <text evidence="1">Belongs to the SCO1/2 family.</text>
</comment>
<feature type="binding site" evidence="2">
    <location>
        <position position="174"/>
    </location>
    <ligand>
        <name>Cu cation</name>
        <dbReference type="ChEBI" id="CHEBI:23378"/>
    </ligand>
</feature>
<feature type="binding site" evidence="2">
    <location>
        <position position="84"/>
    </location>
    <ligand>
        <name>Cu cation</name>
        <dbReference type="ChEBI" id="CHEBI:23378"/>
    </ligand>
</feature>
<dbReference type="SUPFAM" id="SSF52833">
    <property type="entry name" value="Thioredoxin-like"/>
    <property type="match status" value="1"/>
</dbReference>
<protein>
    <submittedName>
        <fullName evidence="6">SCO family protein</fullName>
    </submittedName>
</protein>
<feature type="signal peptide" evidence="5">
    <location>
        <begin position="1"/>
        <end position="22"/>
    </location>
</feature>
<keyword evidence="2" id="KW-0479">Metal-binding</keyword>
<dbReference type="Gene3D" id="3.40.30.10">
    <property type="entry name" value="Glutaredoxin"/>
    <property type="match status" value="1"/>
</dbReference>
<organism evidence="6 7">
    <name type="scientific">Halalkalibaculum roseum</name>
    <dbReference type="NCBI Taxonomy" id="2709311"/>
    <lineage>
        <taxon>Bacteria</taxon>
        <taxon>Pseudomonadati</taxon>
        <taxon>Balneolota</taxon>
        <taxon>Balneolia</taxon>
        <taxon>Balneolales</taxon>
        <taxon>Balneolaceae</taxon>
        <taxon>Halalkalibaculum</taxon>
    </lineage>
</organism>
<keyword evidence="4" id="KW-0812">Transmembrane</keyword>
<evidence type="ECO:0000256" key="2">
    <source>
        <dbReference type="PIRSR" id="PIRSR603782-1"/>
    </source>
</evidence>
<evidence type="ECO:0000256" key="5">
    <source>
        <dbReference type="SAM" id="SignalP"/>
    </source>
</evidence>
<evidence type="ECO:0000256" key="4">
    <source>
        <dbReference type="SAM" id="Phobius"/>
    </source>
</evidence>
<dbReference type="CDD" id="cd02968">
    <property type="entry name" value="SCO"/>
    <property type="match status" value="1"/>
</dbReference>
<dbReference type="Proteomes" id="UP000473278">
    <property type="component" value="Unassembled WGS sequence"/>
</dbReference>
<keyword evidence="7" id="KW-1185">Reference proteome</keyword>
<dbReference type="Pfam" id="PF02630">
    <property type="entry name" value="SCO1-SenC"/>
    <property type="match status" value="1"/>
</dbReference>
<feature type="chain" id="PRO_5027045503" evidence="5">
    <location>
        <begin position="23"/>
        <end position="280"/>
    </location>
</feature>
<keyword evidence="5" id="KW-0732">Signal</keyword>
<feature type="binding site" evidence="2">
    <location>
        <position position="80"/>
    </location>
    <ligand>
        <name>Cu cation</name>
        <dbReference type="ChEBI" id="CHEBI:23378"/>
    </ligand>
</feature>